<dbReference type="FunFam" id="4.10.410.60:FF:000001">
    <property type="entry name" value="50S ribosomal protein L35"/>
    <property type="match status" value="1"/>
</dbReference>
<feature type="region of interest" description="Disordered" evidence="7">
    <location>
        <begin position="23"/>
        <end position="45"/>
    </location>
</feature>
<evidence type="ECO:0000256" key="6">
    <source>
        <dbReference type="RuleBase" id="RU000568"/>
    </source>
</evidence>
<evidence type="ECO:0000256" key="4">
    <source>
        <dbReference type="ARBA" id="ARBA00071664"/>
    </source>
</evidence>
<dbReference type="GO" id="GO:0022625">
    <property type="term" value="C:cytosolic large ribosomal subunit"/>
    <property type="evidence" value="ECO:0007669"/>
    <property type="project" value="TreeGrafter"/>
</dbReference>
<dbReference type="HAMAP" id="MF_00514">
    <property type="entry name" value="Ribosomal_bL35"/>
    <property type="match status" value="1"/>
</dbReference>
<dbReference type="InterPro" id="IPR018265">
    <property type="entry name" value="Ribosomal_bL35_CS"/>
</dbReference>
<dbReference type="PANTHER" id="PTHR33343">
    <property type="entry name" value="54S RIBOSOMAL PROTEIN BL35M"/>
    <property type="match status" value="1"/>
</dbReference>
<evidence type="ECO:0000256" key="5">
    <source>
        <dbReference type="HAMAP-Rule" id="MF_00514"/>
    </source>
</evidence>
<comment type="caution">
    <text evidence="8">The sequence shown here is derived from an EMBL/GenBank/DDBJ whole genome shotgun (WGS) entry which is preliminary data.</text>
</comment>
<keyword evidence="3 5" id="KW-0687">Ribonucleoprotein</keyword>
<dbReference type="GO" id="GO:0006412">
    <property type="term" value="P:translation"/>
    <property type="evidence" value="ECO:0007669"/>
    <property type="project" value="UniProtKB-UniRule"/>
</dbReference>
<comment type="similarity">
    <text evidence="1 5 6">Belongs to the bacterial ribosomal protein bL35 family.</text>
</comment>
<reference evidence="8" key="1">
    <citation type="journal article" date="2020" name="mSystems">
        <title>Genome- and Community-Level Interaction Insights into Carbon Utilization and Element Cycling Functions of Hydrothermarchaeota in Hydrothermal Sediment.</title>
        <authorList>
            <person name="Zhou Z."/>
            <person name="Liu Y."/>
            <person name="Xu W."/>
            <person name="Pan J."/>
            <person name="Luo Z.H."/>
            <person name="Li M."/>
        </authorList>
    </citation>
    <scope>NUCLEOTIDE SEQUENCE [LARGE SCALE GENOMIC DNA]</scope>
    <source>
        <strain evidence="8">SpSt-70</strain>
    </source>
</reference>
<dbReference type="EMBL" id="DTDV01000015">
    <property type="protein sequence ID" value="HGK23897.1"/>
    <property type="molecule type" value="Genomic_DNA"/>
</dbReference>
<dbReference type="AlphaFoldDB" id="A0A7V4DXM7"/>
<evidence type="ECO:0000256" key="1">
    <source>
        <dbReference type="ARBA" id="ARBA00006598"/>
    </source>
</evidence>
<feature type="compositionally biased region" description="Basic residues" evidence="7">
    <location>
        <begin position="23"/>
        <end position="43"/>
    </location>
</feature>
<evidence type="ECO:0000256" key="2">
    <source>
        <dbReference type="ARBA" id="ARBA00022980"/>
    </source>
</evidence>
<dbReference type="InterPro" id="IPR001706">
    <property type="entry name" value="Ribosomal_bL35"/>
</dbReference>
<dbReference type="Pfam" id="PF01632">
    <property type="entry name" value="Ribosomal_L35p"/>
    <property type="match status" value="1"/>
</dbReference>
<organism evidence="8">
    <name type="scientific">Dictyoglomus thermophilum</name>
    <dbReference type="NCBI Taxonomy" id="14"/>
    <lineage>
        <taxon>Bacteria</taxon>
        <taxon>Pseudomonadati</taxon>
        <taxon>Dictyoglomota</taxon>
        <taxon>Dictyoglomia</taxon>
        <taxon>Dictyoglomales</taxon>
        <taxon>Dictyoglomaceae</taxon>
        <taxon>Dictyoglomus</taxon>
    </lineage>
</organism>
<evidence type="ECO:0000256" key="7">
    <source>
        <dbReference type="SAM" id="MobiDB-lite"/>
    </source>
</evidence>
<accession>A0A7V4DXM7</accession>
<keyword evidence="2 5" id="KW-0689">Ribosomal protein</keyword>
<evidence type="ECO:0000256" key="3">
    <source>
        <dbReference type="ARBA" id="ARBA00023274"/>
    </source>
</evidence>
<dbReference type="InterPro" id="IPR037229">
    <property type="entry name" value="Ribosomal_bL35_sf"/>
</dbReference>
<dbReference type="RefSeq" id="WP_149123179.1">
    <property type="nucleotide sequence ID" value="NZ_VTFL01000006.1"/>
</dbReference>
<dbReference type="PROSITE" id="PS00936">
    <property type="entry name" value="RIBOSOMAL_L35"/>
    <property type="match status" value="1"/>
</dbReference>
<sequence length="66" mass="7660">MSKLKTRSSAAKRFKVTATGKVLHKKAGKRHNLSKKSKARKRRLDIPGEIKSVDRWKVERMLPYNL</sequence>
<evidence type="ECO:0000313" key="8">
    <source>
        <dbReference type="EMBL" id="HGK23897.1"/>
    </source>
</evidence>
<dbReference type="SUPFAM" id="SSF143034">
    <property type="entry name" value="L35p-like"/>
    <property type="match status" value="1"/>
</dbReference>
<protein>
    <recommendedName>
        <fullName evidence="4 5">Large ribosomal subunit protein bL35</fullName>
    </recommendedName>
</protein>
<dbReference type="Gene3D" id="4.10.410.60">
    <property type="match status" value="1"/>
</dbReference>
<gene>
    <name evidence="5" type="primary">rpmI</name>
    <name evidence="8" type="ORF">ENU78_05585</name>
</gene>
<dbReference type="PRINTS" id="PR00064">
    <property type="entry name" value="RIBOSOMALL35"/>
</dbReference>
<proteinExistence type="inferred from homology"/>
<dbReference type="NCBIfam" id="TIGR00001">
    <property type="entry name" value="rpmI_bact"/>
    <property type="match status" value="1"/>
</dbReference>
<name>A0A7V4DXM7_DICTH</name>
<dbReference type="InterPro" id="IPR021137">
    <property type="entry name" value="Ribosomal_bL35-like"/>
</dbReference>
<dbReference type="PANTHER" id="PTHR33343:SF1">
    <property type="entry name" value="LARGE RIBOSOMAL SUBUNIT PROTEIN BL35M"/>
    <property type="match status" value="1"/>
</dbReference>
<dbReference type="GO" id="GO:0003735">
    <property type="term" value="F:structural constituent of ribosome"/>
    <property type="evidence" value="ECO:0007669"/>
    <property type="project" value="InterPro"/>
</dbReference>